<accession>A0ABU9F5F7</accession>
<name>A0ABU9F5F7_9ENTR</name>
<gene>
    <name evidence="1" type="ORF">QFI96_003215</name>
</gene>
<dbReference type="EMBL" id="JARXNK020000097">
    <property type="protein sequence ID" value="MEL0550709.1"/>
    <property type="molecule type" value="Genomic_DNA"/>
</dbReference>
<dbReference type="InterPro" id="IPR019660">
    <property type="entry name" value="Put_sensory_transdc_reg_YbjN"/>
</dbReference>
<dbReference type="Proteomes" id="UP001312893">
    <property type="component" value="Unassembled WGS sequence"/>
</dbReference>
<sequence>MSQQFFTKDNISLNVLFQIFDNAFMNPTLNEDVSVVLHERFRTTLRLSETKDRLMVYTLFTGNTETDELEKYKLVNKINASFYFAKAMIDEDDGCVRFDYDIDLKGDTSAKAIVYNIKSFQKSVEAIVDNGGFDTIFG</sequence>
<organism evidence="1 2">
    <name type="scientific">Raoultella lignicola</name>
    <dbReference type="NCBI Taxonomy" id="3040939"/>
    <lineage>
        <taxon>Bacteria</taxon>
        <taxon>Pseudomonadati</taxon>
        <taxon>Pseudomonadota</taxon>
        <taxon>Gammaproteobacteria</taxon>
        <taxon>Enterobacterales</taxon>
        <taxon>Enterobacteriaceae</taxon>
        <taxon>Klebsiella/Raoultella group</taxon>
        <taxon>Raoultella</taxon>
    </lineage>
</organism>
<keyword evidence="2" id="KW-1185">Reference proteome</keyword>
<evidence type="ECO:0000313" key="2">
    <source>
        <dbReference type="Proteomes" id="UP001312893"/>
    </source>
</evidence>
<dbReference type="RefSeq" id="WP_123754803.1">
    <property type="nucleotide sequence ID" value="NZ_JARXNK020000097.1"/>
</dbReference>
<proteinExistence type="predicted"/>
<evidence type="ECO:0000313" key="1">
    <source>
        <dbReference type="EMBL" id="MEL0550709.1"/>
    </source>
</evidence>
<comment type="caution">
    <text evidence="1">The sequence shown here is derived from an EMBL/GenBank/DDBJ whole genome shotgun (WGS) entry which is preliminary data.</text>
</comment>
<dbReference type="Pfam" id="PF10722">
    <property type="entry name" value="YbjN"/>
    <property type="match status" value="1"/>
</dbReference>
<reference evidence="1 2" key="1">
    <citation type="submission" date="2024-04" db="EMBL/GenBank/DDBJ databases">
        <title>Two novel Raoultella species associated with bleeding cankers of broadleaf hosts, Raoultella scottia sp. nov. and Raoultella lignicola sp. nov.</title>
        <authorList>
            <person name="Brady C.L."/>
        </authorList>
    </citation>
    <scope>NUCLEOTIDE SEQUENCE [LARGE SCALE GENOMIC DNA]</scope>
    <source>
        <strain evidence="1 2">TW_WC1a.1</strain>
    </source>
</reference>
<protein>
    <submittedName>
        <fullName evidence="1">YbjN domain-containing protein</fullName>
    </submittedName>
</protein>